<evidence type="ECO:0000259" key="3">
    <source>
        <dbReference type="PROSITE" id="PS50158"/>
    </source>
</evidence>
<feature type="region of interest" description="Disordered" evidence="2">
    <location>
        <begin position="364"/>
        <end position="517"/>
    </location>
</feature>
<keyword evidence="1" id="KW-0479">Metal-binding</keyword>
<dbReference type="Pfam" id="PF26034">
    <property type="entry name" value="PHAT_SMAUG"/>
    <property type="match status" value="1"/>
</dbReference>
<keyword evidence="5" id="KW-1185">Reference proteome</keyword>
<protein>
    <recommendedName>
        <fullName evidence="3">CCHC-type domain-containing protein</fullName>
    </recommendedName>
</protein>
<feature type="compositionally biased region" description="Polar residues" evidence="2">
    <location>
        <begin position="215"/>
        <end position="224"/>
    </location>
</feature>
<comment type="caution">
    <text evidence="4">The sequence shown here is derived from an EMBL/GenBank/DDBJ whole genome shotgun (WGS) entry which is preliminary data.</text>
</comment>
<dbReference type="GO" id="GO:0003676">
    <property type="term" value="F:nucleic acid binding"/>
    <property type="evidence" value="ECO:0007669"/>
    <property type="project" value="InterPro"/>
</dbReference>
<feature type="compositionally biased region" description="Low complexity" evidence="2">
    <location>
        <begin position="409"/>
        <end position="432"/>
    </location>
</feature>
<keyword evidence="1" id="KW-0862">Zinc</keyword>
<feature type="compositionally biased region" description="Pro residues" evidence="2">
    <location>
        <begin position="174"/>
        <end position="184"/>
    </location>
</feature>
<dbReference type="GO" id="GO:0008270">
    <property type="term" value="F:zinc ion binding"/>
    <property type="evidence" value="ECO:0007669"/>
    <property type="project" value="UniProtKB-KW"/>
</dbReference>
<dbReference type="InterPro" id="IPR057327">
    <property type="entry name" value="Vts1_dom"/>
</dbReference>
<evidence type="ECO:0000313" key="4">
    <source>
        <dbReference type="EMBL" id="KAI9560207.1"/>
    </source>
</evidence>
<evidence type="ECO:0000256" key="1">
    <source>
        <dbReference type="PROSITE-ProRule" id="PRU00047"/>
    </source>
</evidence>
<dbReference type="EMBL" id="WJBH02000004">
    <property type="protein sequence ID" value="KAI9560207.1"/>
    <property type="molecule type" value="Genomic_DNA"/>
</dbReference>
<organism evidence="4 5">
    <name type="scientific">Daphnia sinensis</name>
    <dbReference type="NCBI Taxonomy" id="1820382"/>
    <lineage>
        <taxon>Eukaryota</taxon>
        <taxon>Metazoa</taxon>
        <taxon>Ecdysozoa</taxon>
        <taxon>Arthropoda</taxon>
        <taxon>Crustacea</taxon>
        <taxon>Branchiopoda</taxon>
        <taxon>Diplostraca</taxon>
        <taxon>Cladocera</taxon>
        <taxon>Anomopoda</taxon>
        <taxon>Daphniidae</taxon>
        <taxon>Daphnia</taxon>
        <taxon>Daphnia similis group</taxon>
    </lineage>
</organism>
<feature type="compositionally biased region" description="Polar residues" evidence="2">
    <location>
        <begin position="233"/>
        <end position="243"/>
    </location>
</feature>
<feature type="region of interest" description="Disordered" evidence="2">
    <location>
        <begin position="159"/>
        <end position="243"/>
    </location>
</feature>
<proteinExistence type="predicted"/>
<feature type="compositionally biased region" description="Polar residues" evidence="2">
    <location>
        <begin position="455"/>
        <end position="467"/>
    </location>
</feature>
<sequence>MVRKEEIVVWFSRQPSHQRLDVLCTLASICLPLELRFLNTCVDFLARNKTPSARDAEILAALEKNCLQLNEVDLHDEGSRRKLILALTLLHAGNRIVAHTIYRILCSTCSDLKMFGPEITIESSLELNLIFTMALHHPSFTFEEKVKLGDMYLCMQSRLPGLRPPSDSASPVPTSTPSPQPQSSPPDISERSLNNGSNSSSSSSSSSHNSTNSNTRIKTVQNDRSTIRRNRNSPKSNGSGLMDSVTNQLKEQLGKDRLPKNWRQFENVSFTELMSYSDQDFISCGLSLNFVSQLRKVLNQCHHKPNGLAIPNEETKVAQQITNSKSATSTATRPSLVKTCMGPPNVQPAFNNSQRITTAAIENQPSPQQHYQQQQQYQQQPQHHQQQHHQQQNHQQQLQQDSLTNRAGSSSSSGSSSLETCSPPSSPTDSSSNAPRDHRKHYPVPQSVMVLNPGTRPQTRLPSSGSVANAPLRGANNIGFPRPMGATSNNSAGPMRQQQQQPISTTTSRAASQPREMSFPVSLSYAVQPTQQQQKQVVQPSSAPVQATSFIVDSSTPPPHLEAQAAVVAQTQQPAQSPAPTLSVYPYQYLHLPNGDGTPPFPQHPFTFISGPPPNSAGLPGNARAPGPHDMIYPPQSYVVQGQIVAQPLGSHHGSTVANGRPSLMEIPYLPPGALFMTRSDQTGSTDYSRPPPPGSQSSAGGPSPIPGNNSCFNCGASGHRGTQCQQITFDEIINPSPV</sequence>
<evidence type="ECO:0000313" key="5">
    <source>
        <dbReference type="Proteomes" id="UP000820818"/>
    </source>
</evidence>
<evidence type="ECO:0000256" key="2">
    <source>
        <dbReference type="SAM" id="MobiDB-lite"/>
    </source>
</evidence>
<dbReference type="PANTHER" id="PTHR16195:SF16">
    <property type="entry name" value="ZINC FINGER CCHC DOMAIN-CONTAINING PROTEIN 14"/>
    <property type="match status" value="1"/>
</dbReference>
<dbReference type="InterPro" id="IPR058599">
    <property type="entry name" value="PHAT_Smg/ZCCHC2-like"/>
</dbReference>
<dbReference type="PROSITE" id="PS50158">
    <property type="entry name" value="ZF_CCHC"/>
    <property type="match status" value="1"/>
</dbReference>
<feature type="compositionally biased region" description="Polar residues" evidence="2">
    <location>
        <begin position="502"/>
        <end position="511"/>
    </location>
</feature>
<name>A0AAD5PV07_9CRUS</name>
<gene>
    <name evidence="4" type="ORF">GHT06_014221</name>
</gene>
<feature type="compositionally biased region" description="Low complexity" evidence="2">
    <location>
        <begin position="185"/>
        <end position="214"/>
    </location>
</feature>
<dbReference type="InterPro" id="IPR042344">
    <property type="entry name" value="ZCCHC14"/>
</dbReference>
<feature type="domain" description="CCHC-type" evidence="3">
    <location>
        <begin position="712"/>
        <end position="727"/>
    </location>
</feature>
<dbReference type="AlphaFoldDB" id="A0AAD5PV07"/>
<dbReference type="InterPro" id="IPR001878">
    <property type="entry name" value="Znf_CCHC"/>
</dbReference>
<feature type="compositionally biased region" description="Low complexity" evidence="2">
    <location>
        <begin position="164"/>
        <end position="173"/>
    </location>
</feature>
<dbReference type="Pfam" id="PF25479">
    <property type="entry name" value="Vts1"/>
    <property type="match status" value="1"/>
</dbReference>
<dbReference type="PANTHER" id="PTHR16195">
    <property type="entry name" value="ZINC FINGER CCHC DOMAIN CONTAINING PROTEIN"/>
    <property type="match status" value="1"/>
</dbReference>
<keyword evidence="1" id="KW-0863">Zinc-finger</keyword>
<reference evidence="4 5" key="1">
    <citation type="submission" date="2022-05" db="EMBL/GenBank/DDBJ databases">
        <title>A multi-omics perspective on studying reproductive biology in Daphnia sinensis.</title>
        <authorList>
            <person name="Jia J."/>
        </authorList>
    </citation>
    <scope>NUCLEOTIDE SEQUENCE [LARGE SCALE GENOMIC DNA]</scope>
    <source>
        <strain evidence="4 5">WSL</strain>
    </source>
</reference>
<feature type="region of interest" description="Disordered" evidence="2">
    <location>
        <begin position="675"/>
        <end position="721"/>
    </location>
</feature>
<accession>A0AAD5PV07</accession>
<feature type="compositionally biased region" description="Low complexity" evidence="2">
    <location>
        <begin position="368"/>
        <end position="400"/>
    </location>
</feature>
<dbReference type="Proteomes" id="UP000820818">
    <property type="component" value="Linkage Group LG4"/>
</dbReference>
<feature type="compositionally biased region" description="Polar residues" evidence="2">
    <location>
        <begin position="679"/>
        <end position="688"/>
    </location>
</feature>